<evidence type="ECO:0000256" key="1">
    <source>
        <dbReference type="SAM" id="Phobius"/>
    </source>
</evidence>
<dbReference type="AlphaFoldDB" id="A0A8J5IA75"/>
<accession>A0A8J5IA75</accession>
<proteinExistence type="predicted"/>
<keyword evidence="1" id="KW-0812">Transmembrane</keyword>
<sequence>MRAHKAVRHFALLLYAKDNAQRRQKIDEKLRLQTDSKWLRGRGGFWLRKAWKALPDMERKARMLQVVALLTTSVLRFKYMVLYLIIRLGMADILALIGTCHVHAVHGSIDQAVDGEASDHALLAANGGIHPWADRNLVCLFFAAAAVVLMARHDRWYCPIRDVNNTSVSENCAIVVDYGVDDPDGPEYSYEVSVT</sequence>
<evidence type="ECO:0000313" key="2">
    <source>
        <dbReference type="EMBL" id="KAG6947765.1"/>
    </source>
</evidence>
<feature type="transmembrane region" description="Helical" evidence="1">
    <location>
        <begin position="132"/>
        <end position="151"/>
    </location>
</feature>
<reference evidence="2" key="1">
    <citation type="submission" date="2021-01" db="EMBL/GenBank/DDBJ databases">
        <title>Phytophthora aleatoria, a newly-described species from Pinus radiata is distinct from Phytophthora cactorum isolates based on comparative genomics.</title>
        <authorList>
            <person name="Mcdougal R."/>
            <person name="Panda P."/>
            <person name="Williams N."/>
            <person name="Studholme D.J."/>
        </authorList>
    </citation>
    <scope>NUCLEOTIDE SEQUENCE</scope>
    <source>
        <strain evidence="2">NZFS 4037</strain>
    </source>
</reference>
<protein>
    <submittedName>
        <fullName evidence="2">Uncharacterized protein</fullName>
    </submittedName>
</protein>
<organism evidence="2 3">
    <name type="scientific">Phytophthora aleatoria</name>
    <dbReference type="NCBI Taxonomy" id="2496075"/>
    <lineage>
        <taxon>Eukaryota</taxon>
        <taxon>Sar</taxon>
        <taxon>Stramenopiles</taxon>
        <taxon>Oomycota</taxon>
        <taxon>Peronosporomycetes</taxon>
        <taxon>Peronosporales</taxon>
        <taxon>Peronosporaceae</taxon>
        <taxon>Phytophthora</taxon>
    </lineage>
</organism>
<keyword evidence="3" id="KW-1185">Reference proteome</keyword>
<comment type="caution">
    <text evidence="2">The sequence shown here is derived from an EMBL/GenBank/DDBJ whole genome shotgun (WGS) entry which is preliminary data.</text>
</comment>
<dbReference type="Proteomes" id="UP000709295">
    <property type="component" value="Unassembled WGS sequence"/>
</dbReference>
<dbReference type="EMBL" id="JAENGY010001661">
    <property type="protein sequence ID" value="KAG6947765.1"/>
    <property type="molecule type" value="Genomic_DNA"/>
</dbReference>
<keyword evidence="1" id="KW-0472">Membrane</keyword>
<gene>
    <name evidence="2" type="ORF">JG688_00015403</name>
</gene>
<name>A0A8J5IA75_9STRA</name>
<keyword evidence="1" id="KW-1133">Transmembrane helix</keyword>
<evidence type="ECO:0000313" key="3">
    <source>
        <dbReference type="Proteomes" id="UP000709295"/>
    </source>
</evidence>